<accession>A0A0D2MI84</accession>
<dbReference type="KEGG" id="mng:MNEG_5222"/>
<proteinExistence type="inferred from homology"/>
<gene>
    <name evidence="3" type="ORF">MNEG_5222</name>
</gene>
<protein>
    <submittedName>
        <fullName evidence="3">Uncharacterized protein</fullName>
    </submittedName>
</protein>
<dbReference type="Pfam" id="PF00106">
    <property type="entry name" value="adh_short"/>
    <property type="match status" value="1"/>
</dbReference>
<dbReference type="Proteomes" id="UP000054498">
    <property type="component" value="Unassembled WGS sequence"/>
</dbReference>
<dbReference type="GO" id="GO:0016491">
    <property type="term" value="F:oxidoreductase activity"/>
    <property type="evidence" value="ECO:0007669"/>
    <property type="project" value="UniProtKB-KW"/>
</dbReference>
<dbReference type="OrthoDB" id="191139at2759"/>
<evidence type="ECO:0000256" key="2">
    <source>
        <dbReference type="ARBA" id="ARBA00023002"/>
    </source>
</evidence>
<dbReference type="EMBL" id="KK100986">
    <property type="protein sequence ID" value="KIZ02735.1"/>
    <property type="molecule type" value="Genomic_DNA"/>
</dbReference>
<evidence type="ECO:0000256" key="1">
    <source>
        <dbReference type="ARBA" id="ARBA00006484"/>
    </source>
</evidence>
<dbReference type="PANTHER" id="PTHR24320">
    <property type="entry name" value="RETINOL DEHYDROGENASE"/>
    <property type="match status" value="1"/>
</dbReference>
<dbReference type="InterPro" id="IPR036291">
    <property type="entry name" value="NAD(P)-bd_dom_sf"/>
</dbReference>
<dbReference type="SUPFAM" id="SSF51735">
    <property type="entry name" value="NAD(P)-binding Rossmann-fold domains"/>
    <property type="match status" value="1"/>
</dbReference>
<reference evidence="3 4" key="1">
    <citation type="journal article" date="2013" name="BMC Genomics">
        <title>Reconstruction of the lipid metabolism for the microalga Monoraphidium neglectum from its genome sequence reveals characteristics suitable for biofuel production.</title>
        <authorList>
            <person name="Bogen C."/>
            <person name="Al-Dilaimi A."/>
            <person name="Albersmeier A."/>
            <person name="Wichmann J."/>
            <person name="Grundmann M."/>
            <person name="Rupp O."/>
            <person name="Lauersen K.J."/>
            <person name="Blifernez-Klassen O."/>
            <person name="Kalinowski J."/>
            <person name="Goesmann A."/>
            <person name="Mussgnug J.H."/>
            <person name="Kruse O."/>
        </authorList>
    </citation>
    <scope>NUCLEOTIDE SEQUENCE [LARGE SCALE GENOMIC DNA]</scope>
    <source>
        <strain evidence="3 4">SAG 48.87</strain>
    </source>
</reference>
<dbReference type="InterPro" id="IPR002347">
    <property type="entry name" value="SDR_fam"/>
</dbReference>
<dbReference type="RefSeq" id="XP_013901754.1">
    <property type="nucleotide sequence ID" value="XM_014046300.1"/>
</dbReference>
<evidence type="ECO:0000313" key="4">
    <source>
        <dbReference type="Proteomes" id="UP000054498"/>
    </source>
</evidence>
<dbReference type="PANTHER" id="PTHR24320:SF148">
    <property type="entry name" value="NAD(P)-BINDING ROSSMANN-FOLD SUPERFAMILY PROTEIN"/>
    <property type="match status" value="1"/>
</dbReference>
<dbReference type="GeneID" id="25738099"/>
<name>A0A0D2MI84_9CHLO</name>
<organism evidence="3 4">
    <name type="scientific">Monoraphidium neglectum</name>
    <dbReference type="NCBI Taxonomy" id="145388"/>
    <lineage>
        <taxon>Eukaryota</taxon>
        <taxon>Viridiplantae</taxon>
        <taxon>Chlorophyta</taxon>
        <taxon>core chlorophytes</taxon>
        <taxon>Chlorophyceae</taxon>
        <taxon>CS clade</taxon>
        <taxon>Sphaeropleales</taxon>
        <taxon>Selenastraceae</taxon>
        <taxon>Monoraphidium</taxon>
    </lineage>
</organism>
<keyword evidence="4" id="KW-1185">Reference proteome</keyword>
<sequence length="76" mass="8275">MDWVARSIGFFHVPDMTGKLAIVTGGNSGIGWQVVKTLAKNNATVIIASRDKGRMQTAIESLWKEDPAAAKHVSYM</sequence>
<evidence type="ECO:0000313" key="3">
    <source>
        <dbReference type="EMBL" id="KIZ02735.1"/>
    </source>
</evidence>
<keyword evidence="2" id="KW-0560">Oxidoreductase</keyword>
<dbReference type="AlphaFoldDB" id="A0A0D2MI84"/>
<comment type="similarity">
    <text evidence="1">Belongs to the short-chain dehydrogenases/reductases (SDR) family.</text>
</comment>
<dbReference type="STRING" id="145388.A0A0D2MI84"/>
<dbReference type="Gene3D" id="3.40.50.720">
    <property type="entry name" value="NAD(P)-binding Rossmann-like Domain"/>
    <property type="match status" value="1"/>
</dbReference>